<dbReference type="EMBL" id="FNHW01000001">
    <property type="protein sequence ID" value="SDM44697.1"/>
    <property type="molecule type" value="Genomic_DNA"/>
</dbReference>
<feature type="domain" description="N-acetyltransferase" evidence="1">
    <location>
        <begin position="8"/>
        <end position="154"/>
    </location>
</feature>
<dbReference type="SUPFAM" id="SSF55729">
    <property type="entry name" value="Acyl-CoA N-acyltransferases (Nat)"/>
    <property type="match status" value="1"/>
</dbReference>
<sequence length="154" mass="17861">MLIWEQSGLEKVMDELEIMNSNPFYNELFYGKGKVEPKDILEELQDIKPPRFRYVVKENGKNAAIVEYLLNNPKDGKPWIGFLMVAKGYQKQGIARKVYTACEQELRKMKLAALRLGILNGNSPAFSFWSRMGFSEINIKESQGRKIHIFEKQL</sequence>
<dbReference type="GO" id="GO:0005840">
    <property type="term" value="C:ribosome"/>
    <property type="evidence" value="ECO:0007669"/>
    <property type="project" value="UniProtKB-KW"/>
</dbReference>
<dbReference type="RefSeq" id="WP_090231841.1">
    <property type="nucleotide sequence ID" value="NZ_FNHW01000001.1"/>
</dbReference>
<dbReference type="PROSITE" id="PS51186">
    <property type="entry name" value="GNAT"/>
    <property type="match status" value="1"/>
</dbReference>
<dbReference type="AlphaFoldDB" id="A0A1G9TAJ3"/>
<gene>
    <name evidence="2" type="ORF">SAMN04488137_0173</name>
</gene>
<reference evidence="3" key="1">
    <citation type="submission" date="2016-10" db="EMBL/GenBank/DDBJ databases">
        <authorList>
            <person name="Varghese N."/>
            <person name="Submissions S."/>
        </authorList>
    </citation>
    <scope>NUCLEOTIDE SEQUENCE [LARGE SCALE GENOMIC DNA]</scope>
    <source>
        <strain evidence="3">CGMCC 1.6854</strain>
    </source>
</reference>
<dbReference type="GO" id="GO:0016747">
    <property type="term" value="F:acyltransferase activity, transferring groups other than amino-acyl groups"/>
    <property type="evidence" value="ECO:0007669"/>
    <property type="project" value="InterPro"/>
</dbReference>
<dbReference type="Pfam" id="PF00583">
    <property type="entry name" value="Acetyltransf_1"/>
    <property type="match status" value="1"/>
</dbReference>
<dbReference type="OrthoDB" id="9782266at2"/>
<dbReference type="CDD" id="cd04301">
    <property type="entry name" value="NAT_SF"/>
    <property type="match status" value="1"/>
</dbReference>
<dbReference type="STRING" id="459525.SAMN04488137_0173"/>
<dbReference type="InterPro" id="IPR016181">
    <property type="entry name" value="Acyl_CoA_acyltransferase"/>
</dbReference>
<dbReference type="InterPro" id="IPR000182">
    <property type="entry name" value="GNAT_dom"/>
</dbReference>
<accession>A0A1G9TAJ3</accession>
<keyword evidence="2" id="KW-0689">Ribosomal protein</keyword>
<keyword evidence="3" id="KW-1185">Reference proteome</keyword>
<organism evidence="2 3">
    <name type="scientific">Fictibacillus solisalsi</name>
    <dbReference type="NCBI Taxonomy" id="459525"/>
    <lineage>
        <taxon>Bacteria</taxon>
        <taxon>Bacillati</taxon>
        <taxon>Bacillota</taxon>
        <taxon>Bacilli</taxon>
        <taxon>Bacillales</taxon>
        <taxon>Fictibacillaceae</taxon>
        <taxon>Fictibacillus</taxon>
    </lineage>
</organism>
<protein>
    <submittedName>
        <fullName evidence="2">Ribosomal protein S18 acetylase RimI</fullName>
    </submittedName>
</protein>
<evidence type="ECO:0000259" key="1">
    <source>
        <dbReference type="PROSITE" id="PS51186"/>
    </source>
</evidence>
<evidence type="ECO:0000313" key="2">
    <source>
        <dbReference type="EMBL" id="SDM44697.1"/>
    </source>
</evidence>
<dbReference type="Gene3D" id="3.40.630.30">
    <property type="match status" value="1"/>
</dbReference>
<proteinExistence type="predicted"/>
<dbReference type="Proteomes" id="UP000199544">
    <property type="component" value="Unassembled WGS sequence"/>
</dbReference>
<keyword evidence="2" id="KW-0687">Ribonucleoprotein</keyword>
<name>A0A1G9TAJ3_9BACL</name>
<evidence type="ECO:0000313" key="3">
    <source>
        <dbReference type="Proteomes" id="UP000199544"/>
    </source>
</evidence>